<dbReference type="Gene3D" id="3.90.780.10">
    <property type="entry name" value="5'-Nucleotidase, C-terminal domain"/>
    <property type="match status" value="1"/>
</dbReference>
<gene>
    <name evidence="14" type="ORF">D5F53_15210</name>
</gene>
<keyword evidence="7" id="KW-0732">Signal</keyword>
<dbReference type="EMBL" id="CP032412">
    <property type="protein sequence ID" value="AYB44537.1"/>
    <property type="molecule type" value="Genomic_DNA"/>
</dbReference>
<dbReference type="GO" id="GO:0008254">
    <property type="term" value="F:3'-nucleotidase activity"/>
    <property type="evidence" value="ECO:0007669"/>
    <property type="project" value="UniProtKB-EC"/>
</dbReference>
<evidence type="ECO:0000256" key="11">
    <source>
        <dbReference type="RuleBase" id="RU362119"/>
    </source>
</evidence>
<keyword evidence="15" id="KW-1185">Reference proteome</keyword>
<dbReference type="SUPFAM" id="SSF55816">
    <property type="entry name" value="5'-nucleotidase (syn. UDP-sugar hydrolase), C-terminal domain"/>
    <property type="match status" value="1"/>
</dbReference>
<dbReference type="Pfam" id="PF00149">
    <property type="entry name" value="Metallophos"/>
    <property type="match status" value="1"/>
</dbReference>
<dbReference type="GO" id="GO:0046872">
    <property type="term" value="F:metal ion binding"/>
    <property type="evidence" value="ECO:0007669"/>
    <property type="project" value="UniProtKB-KW"/>
</dbReference>
<keyword evidence="10" id="KW-0511">Multifunctional enzyme</keyword>
<comment type="subcellular location">
    <subcellularLocation>
        <location evidence="4">Cell envelope</location>
    </subcellularLocation>
</comment>
<dbReference type="PROSITE" id="PS00785">
    <property type="entry name" value="5_NUCLEOTIDASE_1"/>
    <property type="match status" value="1"/>
</dbReference>
<dbReference type="Pfam" id="PF02872">
    <property type="entry name" value="5_nucleotid_C"/>
    <property type="match status" value="1"/>
</dbReference>
<dbReference type="PANTHER" id="PTHR11575:SF6">
    <property type="entry name" value="2',3'-CYCLIC-NUCLEOTIDE 2'-PHOSPHODIESTERASE_3'-NUCLEOTIDASE"/>
    <property type="match status" value="1"/>
</dbReference>
<dbReference type="InterPro" id="IPR041827">
    <property type="entry name" value="CpdB_N"/>
</dbReference>
<protein>
    <submittedName>
        <fullName evidence="14">Bifunctional metallophosphatase/5'-nucleotidase</fullName>
    </submittedName>
</protein>
<proteinExistence type="inferred from homology"/>
<dbReference type="InterPro" id="IPR029052">
    <property type="entry name" value="Metallo-depent_PP-like"/>
</dbReference>
<dbReference type="KEGG" id="plw:D5F53_15210"/>
<evidence type="ECO:0000256" key="1">
    <source>
        <dbReference type="ARBA" id="ARBA00000527"/>
    </source>
</evidence>
<dbReference type="GO" id="GO:0000166">
    <property type="term" value="F:nucleotide binding"/>
    <property type="evidence" value="ECO:0007669"/>
    <property type="project" value="UniProtKB-KW"/>
</dbReference>
<dbReference type="Gene3D" id="3.60.21.10">
    <property type="match status" value="1"/>
</dbReference>
<comment type="cofactor">
    <cofactor evidence="3">
        <name>a divalent metal cation</name>
        <dbReference type="ChEBI" id="CHEBI:60240"/>
    </cofactor>
</comment>
<dbReference type="GO" id="GO:0008663">
    <property type="term" value="F:2',3'-cyclic-nucleotide 2'-phosphodiesterase activity"/>
    <property type="evidence" value="ECO:0007669"/>
    <property type="project" value="UniProtKB-EC"/>
</dbReference>
<dbReference type="InterPro" id="IPR004843">
    <property type="entry name" value="Calcineurin-like_PHP"/>
</dbReference>
<evidence type="ECO:0000259" key="12">
    <source>
        <dbReference type="Pfam" id="PF00149"/>
    </source>
</evidence>
<dbReference type="PROSITE" id="PS00786">
    <property type="entry name" value="5_NUCLEOTIDASE_2"/>
    <property type="match status" value="1"/>
</dbReference>
<evidence type="ECO:0000256" key="4">
    <source>
        <dbReference type="ARBA" id="ARBA00004196"/>
    </source>
</evidence>
<evidence type="ECO:0000256" key="6">
    <source>
        <dbReference type="ARBA" id="ARBA00022723"/>
    </source>
</evidence>
<accession>A0A385TQ37</accession>
<dbReference type="CDD" id="cd07410">
    <property type="entry name" value="MPP_CpdB_N"/>
    <property type="match status" value="1"/>
</dbReference>
<dbReference type="InterPro" id="IPR006146">
    <property type="entry name" value="5'-Nucleotdase_CS"/>
</dbReference>
<evidence type="ECO:0000256" key="3">
    <source>
        <dbReference type="ARBA" id="ARBA00001968"/>
    </source>
</evidence>
<dbReference type="InterPro" id="IPR006179">
    <property type="entry name" value="5_nucleotidase/apyrase"/>
</dbReference>
<dbReference type="InterPro" id="IPR036907">
    <property type="entry name" value="5'-Nucleotdase_C_sf"/>
</dbReference>
<evidence type="ECO:0000256" key="9">
    <source>
        <dbReference type="ARBA" id="ARBA00022801"/>
    </source>
</evidence>
<evidence type="ECO:0000256" key="2">
    <source>
        <dbReference type="ARBA" id="ARBA00001730"/>
    </source>
</evidence>
<comment type="similarity">
    <text evidence="5 11">Belongs to the 5'-nucleotidase family.</text>
</comment>
<evidence type="ECO:0000313" key="15">
    <source>
        <dbReference type="Proteomes" id="UP000266552"/>
    </source>
</evidence>
<sequence length="536" mass="59517">MKSTITRTIAVLATSDLHGHLYPTDYRTRDERDIGLGKLASLIRDERRRHPDLLLIDNGDVIQGSPLAAYALKNNAEMHPMIAAMNGLGYDAAVLGNHEFNYGMGTVDNVVRSSLFPWLSAGIRPQGSKKPAFGRPYLIKDLNGIKVAVLGVTTHYIPKWENPFHIQGLEFHDALETVKEWVPRIRREERPDVMIVAYHGGFERDLETGEPTENLTGENQAYAMCAEVDGIDVLITGHQHRLLGTHLHGVAIVQPGCNGQAIGKISVDLVREQERWVIVEKRAELLRPEHGTAADKTVLSSSGDLEDRTQAWLNETIGRVHGSMSLSDPAACRLAEHPFIEFIHRVQLEFAGVNVSCAALLSESSNGFGEIITRRDILTNFMFPNTLVVLRLTGEDIRAALEQTACYFVVGPNGSPVVNPAYLEPKPQHYNYDMWEGIEYTLNLAEPPGSRVIKLKYNGVDLPGEKELDVVMNSYRASGGGDYLMFRGKRVIREILIDTAELVEQYISGRGFITASCNHNWKVVVEANAPLPKIAK</sequence>
<dbReference type="InterPro" id="IPR008334">
    <property type="entry name" value="5'-Nucleotdase_C"/>
</dbReference>
<dbReference type="RefSeq" id="WP_119848427.1">
    <property type="nucleotide sequence ID" value="NZ_CP032412.1"/>
</dbReference>
<evidence type="ECO:0000313" key="14">
    <source>
        <dbReference type="EMBL" id="AYB44537.1"/>
    </source>
</evidence>
<evidence type="ECO:0000256" key="7">
    <source>
        <dbReference type="ARBA" id="ARBA00022729"/>
    </source>
</evidence>
<feature type="domain" description="5'-Nucleotidase C-terminal" evidence="13">
    <location>
        <begin position="330"/>
        <end position="486"/>
    </location>
</feature>
<keyword evidence="9 11" id="KW-0378">Hydrolase</keyword>
<feature type="domain" description="Calcineurin-like phosphoesterase" evidence="12">
    <location>
        <begin position="11"/>
        <end position="241"/>
    </location>
</feature>
<comment type="catalytic activity">
    <reaction evidence="1">
        <text>a ribonucleoside 3'-phosphate + H2O = a ribonucleoside + phosphate</text>
        <dbReference type="Rhea" id="RHEA:10144"/>
        <dbReference type="ChEBI" id="CHEBI:13197"/>
        <dbReference type="ChEBI" id="CHEBI:15377"/>
        <dbReference type="ChEBI" id="CHEBI:18254"/>
        <dbReference type="ChEBI" id="CHEBI:43474"/>
        <dbReference type="EC" id="3.1.3.6"/>
    </reaction>
</comment>
<dbReference type="AlphaFoldDB" id="A0A385TQ37"/>
<dbReference type="SUPFAM" id="SSF56300">
    <property type="entry name" value="Metallo-dependent phosphatases"/>
    <property type="match status" value="1"/>
</dbReference>
<keyword evidence="8 11" id="KW-0547">Nucleotide-binding</keyword>
<dbReference type="GO" id="GO:0030288">
    <property type="term" value="C:outer membrane-bounded periplasmic space"/>
    <property type="evidence" value="ECO:0007669"/>
    <property type="project" value="TreeGrafter"/>
</dbReference>
<name>A0A385TQ37_PAELA</name>
<evidence type="ECO:0000259" key="13">
    <source>
        <dbReference type="Pfam" id="PF02872"/>
    </source>
</evidence>
<evidence type="ECO:0000256" key="5">
    <source>
        <dbReference type="ARBA" id="ARBA00006654"/>
    </source>
</evidence>
<reference evidence="14 15" key="1">
    <citation type="submission" date="2018-09" db="EMBL/GenBank/DDBJ databases">
        <title>Genome Sequence of Paenibacillus lautus Strain E7593-69, Azo Dye-Degrading Bacteria, Isolated from Commercial Tattoo Inks.</title>
        <authorList>
            <person name="Nho S.W."/>
            <person name="Kim S.-J."/>
            <person name="Kweon O."/>
            <person name="Cerniglia C.E."/>
        </authorList>
    </citation>
    <scope>NUCLEOTIDE SEQUENCE [LARGE SCALE GENOMIC DNA]</scope>
    <source>
        <strain evidence="14 15">E7593-69</strain>
    </source>
</reference>
<dbReference type="PRINTS" id="PR01607">
    <property type="entry name" value="APYRASEFAMLY"/>
</dbReference>
<keyword evidence="6" id="KW-0479">Metal-binding</keyword>
<dbReference type="Proteomes" id="UP000266552">
    <property type="component" value="Chromosome"/>
</dbReference>
<evidence type="ECO:0000256" key="10">
    <source>
        <dbReference type="ARBA" id="ARBA00023268"/>
    </source>
</evidence>
<organism evidence="14 15">
    <name type="scientific">Paenibacillus lautus</name>
    <name type="common">Bacillus lautus</name>
    <dbReference type="NCBI Taxonomy" id="1401"/>
    <lineage>
        <taxon>Bacteria</taxon>
        <taxon>Bacillati</taxon>
        <taxon>Bacillota</taxon>
        <taxon>Bacilli</taxon>
        <taxon>Bacillales</taxon>
        <taxon>Paenibacillaceae</taxon>
        <taxon>Paenibacillus</taxon>
    </lineage>
</organism>
<evidence type="ECO:0000256" key="8">
    <source>
        <dbReference type="ARBA" id="ARBA00022741"/>
    </source>
</evidence>
<dbReference type="GO" id="GO:0009166">
    <property type="term" value="P:nucleotide catabolic process"/>
    <property type="evidence" value="ECO:0007669"/>
    <property type="project" value="InterPro"/>
</dbReference>
<dbReference type="PANTHER" id="PTHR11575">
    <property type="entry name" value="5'-NUCLEOTIDASE-RELATED"/>
    <property type="match status" value="1"/>
</dbReference>
<comment type="catalytic activity">
    <reaction evidence="2">
        <text>a nucleoside 2',3'-cyclic phosphate + H2O = a nucleoside 3'-phosphate + H(+)</text>
        <dbReference type="Rhea" id="RHEA:19621"/>
        <dbReference type="ChEBI" id="CHEBI:15377"/>
        <dbReference type="ChEBI" id="CHEBI:15378"/>
        <dbReference type="ChEBI" id="CHEBI:66949"/>
        <dbReference type="ChEBI" id="CHEBI:66954"/>
        <dbReference type="EC" id="3.1.4.16"/>
    </reaction>
</comment>